<name>A0A150KFM4_HEYCO</name>
<dbReference type="Proteomes" id="UP000075288">
    <property type="component" value="Unassembled WGS sequence"/>
</dbReference>
<dbReference type="Proteomes" id="UP000075304">
    <property type="component" value="Unassembled WGS sequence"/>
</dbReference>
<protein>
    <submittedName>
        <fullName evidence="2">Uncharacterized protein</fullName>
    </submittedName>
</protein>
<dbReference type="EMBL" id="LQYI01000040">
    <property type="protein sequence ID" value="KYC69932.1"/>
    <property type="molecule type" value="Genomic_DNA"/>
</dbReference>
<dbReference type="AntiFam" id="ANF00072">
    <property type="entry name" value="Shadow ORF (opposite TypA)"/>
</dbReference>
<evidence type="ECO:0000313" key="1">
    <source>
        <dbReference type="EMBL" id="KYC59868.1"/>
    </source>
</evidence>
<gene>
    <name evidence="1" type="ORF">B4098_1155</name>
    <name evidence="2" type="ORF">B4099_1289</name>
</gene>
<comment type="caution">
    <text evidence="2">The sequence shown here is derived from an EMBL/GenBank/DDBJ whole genome shotgun (WGS) entry which is preliminary data.</text>
</comment>
<evidence type="ECO:0000313" key="3">
    <source>
        <dbReference type="Proteomes" id="UP000075288"/>
    </source>
</evidence>
<accession>A0A150KFM4</accession>
<sequence length="37" mass="4132">MRFADFMNTAGIIKDTLGCCSFTGIDMRHDTDVTSLF</sequence>
<dbReference type="AlphaFoldDB" id="A0A150KFM4"/>
<proteinExistence type="predicted"/>
<dbReference type="EMBL" id="LQYG01000105">
    <property type="protein sequence ID" value="KYC59868.1"/>
    <property type="molecule type" value="Genomic_DNA"/>
</dbReference>
<reference evidence="3 4" key="1">
    <citation type="submission" date="2016-01" db="EMBL/GenBank/DDBJ databases">
        <title>Genome Sequences of Twelve Sporeforming Bacillus Species Isolated from Foods.</title>
        <authorList>
            <person name="Berendsen E.M."/>
            <person name="Wells-Bennik M.H."/>
            <person name="Krawcyk A.O."/>
            <person name="De Jong A."/>
            <person name="Holsappel S."/>
            <person name="Eijlander R.T."/>
            <person name="Kuipers O.P."/>
        </authorList>
    </citation>
    <scope>NUCLEOTIDE SEQUENCE [LARGE SCALE GENOMIC DNA]</scope>
    <source>
        <strain evidence="1 3">B4098</strain>
        <strain evidence="2 4">B4099</strain>
    </source>
</reference>
<evidence type="ECO:0000313" key="4">
    <source>
        <dbReference type="Proteomes" id="UP000075304"/>
    </source>
</evidence>
<organism evidence="2 4">
    <name type="scientific">Heyndrickxia coagulans</name>
    <name type="common">Weizmannia coagulans</name>
    <dbReference type="NCBI Taxonomy" id="1398"/>
    <lineage>
        <taxon>Bacteria</taxon>
        <taxon>Bacillati</taxon>
        <taxon>Bacillota</taxon>
        <taxon>Bacilli</taxon>
        <taxon>Bacillales</taxon>
        <taxon>Bacillaceae</taxon>
        <taxon>Heyndrickxia</taxon>
    </lineage>
</organism>
<evidence type="ECO:0000313" key="2">
    <source>
        <dbReference type="EMBL" id="KYC69932.1"/>
    </source>
</evidence>